<dbReference type="InterPro" id="IPR050529">
    <property type="entry name" value="CYP450_sterol_14alpha_dmase"/>
</dbReference>
<dbReference type="PANTHER" id="PTHR24304">
    <property type="entry name" value="CYTOCHROME P450 FAMILY 7"/>
    <property type="match status" value="1"/>
</dbReference>
<evidence type="ECO:0000256" key="3">
    <source>
        <dbReference type="ARBA" id="ARBA00022723"/>
    </source>
</evidence>
<keyword evidence="6" id="KW-0812">Transmembrane</keyword>
<feature type="transmembrane region" description="Helical" evidence="6">
    <location>
        <begin position="37"/>
        <end position="58"/>
    </location>
</feature>
<dbReference type="STRING" id="327505.A0A2H3GGI9"/>
<evidence type="ECO:0000256" key="6">
    <source>
        <dbReference type="SAM" id="Phobius"/>
    </source>
</evidence>
<reference evidence="7 8" key="1">
    <citation type="journal article" date="2016" name="Environ. Microbiol.">
        <title>Effector profiles distinguish formae speciales of Fusarium oxysporum.</title>
        <authorList>
            <person name="van Dam P."/>
            <person name="Fokkens L."/>
            <person name="Schmidt S.M."/>
            <person name="Linmans J.H."/>
            <person name="Kistler H.C."/>
            <person name="Ma L.J."/>
            <person name="Rep M."/>
        </authorList>
    </citation>
    <scope>NUCLEOTIDE SEQUENCE [LARGE SCALE GENOMIC DNA]</scope>
    <source>
        <strain evidence="7 8">Forc016</strain>
    </source>
</reference>
<evidence type="ECO:0000256" key="1">
    <source>
        <dbReference type="ARBA" id="ARBA00010617"/>
    </source>
</evidence>
<dbReference type="AlphaFoldDB" id="A0A2H3GGI9"/>
<dbReference type="EMBL" id="MABQ02000009">
    <property type="protein sequence ID" value="PCD25874.1"/>
    <property type="molecule type" value="Genomic_DNA"/>
</dbReference>
<evidence type="ECO:0000256" key="4">
    <source>
        <dbReference type="ARBA" id="ARBA00023004"/>
    </source>
</evidence>
<dbReference type="GO" id="GO:0008395">
    <property type="term" value="F:steroid hydroxylase activity"/>
    <property type="evidence" value="ECO:0007669"/>
    <property type="project" value="TreeGrafter"/>
</dbReference>
<keyword evidence="2" id="KW-0349">Heme</keyword>
<reference evidence="7 8" key="2">
    <citation type="journal article" date="2017" name="Sci. Rep.">
        <title>A mobile pathogenicity chromosome in Fusarium oxysporum for infection of multiple cucurbit species.</title>
        <authorList>
            <person name="van Dam P."/>
            <person name="Fokkens L."/>
            <person name="Ayukawa Y."/>
            <person name="van der Gragt M."/>
            <person name="Ter Horst A."/>
            <person name="Brankovics B."/>
            <person name="Houterman P.M."/>
            <person name="Arie T."/>
            <person name="Rep M."/>
        </authorList>
    </citation>
    <scope>NUCLEOTIDE SEQUENCE [LARGE SCALE GENOMIC DNA]</scope>
    <source>
        <strain evidence="7 8">Forc016</strain>
    </source>
</reference>
<gene>
    <name evidence="7" type="ORF">AU210_012308</name>
</gene>
<dbReference type="Pfam" id="PF00067">
    <property type="entry name" value="p450"/>
    <property type="match status" value="1"/>
</dbReference>
<feature type="compositionally biased region" description="Polar residues" evidence="5">
    <location>
        <begin position="464"/>
        <end position="473"/>
    </location>
</feature>
<dbReference type="InterPro" id="IPR001128">
    <property type="entry name" value="Cyt_P450"/>
</dbReference>
<dbReference type="Proteomes" id="UP000219602">
    <property type="component" value="Chromosome 11"/>
</dbReference>
<name>A0A2H3GGI9_FUSOX</name>
<sequence length="565" mass="64051">MEPYSIPATVYIVLALFSVVYLFHFTQDTFASRNGKARKIPVLPFALPFVGHLFQFLWNTEKLLTKASTCYGPDTPVEIKLLNRRMTILNGSNNIITLFKGSRSVNSERWLIQVLVNAFGIGTDDVPFYLADNTGIAQQPAPHSNEIPYEHRIFHIVYQTVHDGLSGERLEEMQRQLVRNLSAQLAYVEIDSSTWTDVSDVYELLIRKICFRASTISLCGPRIFEAVPDLASDFWNFDSHLPSLFREMPRWLAPTAFKARDKMKENMGKWHELAHKGYDISQCLTDTRNWEENFGSKLMRSRHAFFSKMPLSKDTIAADDLGLLWAATANAIPAISWMILEVVQRPELLGKVRAEIAPFMGGLSSSKTSVPDIDIDGLCQQPLVQSIYAEVLRVHNGTVVARVPQVSDFSIAGWTFPKDQPIMISTFDTARKPSVWNQGTPDEPHPVDEFWPERFIVEPKDPTSGPTLSQTRLPETKDESSKPYFTLDGTVGSWIPYGGGSRMCPGRHFAKKELIVTMAMFLTAFDIELEPRDDWIRNDAKYFMFGVMHPKGPIPARVRRRTPNV</sequence>
<dbReference type="GO" id="GO:0020037">
    <property type="term" value="F:heme binding"/>
    <property type="evidence" value="ECO:0007669"/>
    <property type="project" value="InterPro"/>
</dbReference>
<dbReference type="SUPFAM" id="SSF48264">
    <property type="entry name" value="Cytochrome P450"/>
    <property type="match status" value="1"/>
</dbReference>
<protein>
    <recommendedName>
        <fullName evidence="9">Cytochrome P450</fullName>
    </recommendedName>
</protein>
<dbReference type="PANTHER" id="PTHR24304:SF2">
    <property type="entry name" value="24-HYDROXYCHOLESTEROL 7-ALPHA-HYDROXYLASE"/>
    <property type="match status" value="1"/>
</dbReference>
<comment type="similarity">
    <text evidence="1">Belongs to the cytochrome P450 family.</text>
</comment>
<keyword evidence="4" id="KW-0408">Iron</keyword>
<evidence type="ECO:0000313" key="8">
    <source>
        <dbReference type="Proteomes" id="UP000219602"/>
    </source>
</evidence>
<keyword evidence="6" id="KW-1133">Transmembrane helix</keyword>
<dbReference type="InterPro" id="IPR036396">
    <property type="entry name" value="Cyt_P450_sf"/>
</dbReference>
<comment type="caution">
    <text evidence="7">The sequence shown here is derived from an EMBL/GenBank/DDBJ whole genome shotgun (WGS) entry which is preliminary data.</text>
</comment>
<accession>A0A2H3GGI9</accession>
<keyword evidence="6" id="KW-0472">Membrane</keyword>
<evidence type="ECO:0000256" key="2">
    <source>
        <dbReference type="ARBA" id="ARBA00022617"/>
    </source>
</evidence>
<dbReference type="GO" id="GO:0005506">
    <property type="term" value="F:iron ion binding"/>
    <property type="evidence" value="ECO:0007669"/>
    <property type="project" value="InterPro"/>
</dbReference>
<feature type="region of interest" description="Disordered" evidence="5">
    <location>
        <begin position="460"/>
        <end position="481"/>
    </location>
</feature>
<evidence type="ECO:0000256" key="5">
    <source>
        <dbReference type="SAM" id="MobiDB-lite"/>
    </source>
</evidence>
<evidence type="ECO:0000313" key="7">
    <source>
        <dbReference type="EMBL" id="PCD25874.1"/>
    </source>
</evidence>
<organism evidence="7 8">
    <name type="scientific">Fusarium oxysporum f. sp. radicis-cucumerinum</name>
    <dbReference type="NCBI Taxonomy" id="327505"/>
    <lineage>
        <taxon>Eukaryota</taxon>
        <taxon>Fungi</taxon>
        <taxon>Dikarya</taxon>
        <taxon>Ascomycota</taxon>
        <taxon>Pezizomycotina</taxon>
        <taxon>Sordariomycetes</taxon>
        <taxon>Hypocreomycetidae</taxon>
        <taxon>Hypocreales</taxon>
        <taxon>Nectriaceae</taxon>
        <taxon>Fusarium</taxon>
        <taxon>Fusarium oxysporum species complex</taxon>
    </lineage>
</organism>
<feature type="transmembrane region" description="Helical" evidence="6">
    <location>
        <begin position="6"/>
        <end position="25"/>
    </location>
</feature>
<proteinExistence type="inferred from homology"/>
<dbReference type="GO" id="GO:0016705">
    <property type="term" value="F:oxidoreductase activity, acting on paired donors, with incorporation or reduction of molecular oxygen"/>
    <property type="evidence" value="ECO:0007669"/>
    <property type="project" value="InterPro"/>
</dbReference>
<keyword evidence="3" id="KW-0479">Metal-binding</keyword>
<dbReference type="CDD" id="cd11040">
    <property type="entry name" value="CYP7_CYP8-like"/>
    <property type="match status" value="1"/>
</dbReference>
<dbReference type="Gene3D" id="1.10.630.10">
    <property type="entry name" value="Cytochrome P450"/>
    <property type="match status" value="1"/>
</dbReference>
<evidence type="ECO:0008006" key="9">
    <source>
        <dbReference type="Google" id="ProtNLM"/>
    </source>
</evidence>